<reference evidence="2" key="1">
    <citation type="submission" date="2021-03" db="EMBL/GenBank/DDBJ databases">
        <title>Leucobacter chromiisoli sp. nov., isolated from chromium-containing soil of chemical plant.</title>
        <authorList>
            <person name="Xu Z."/>
        </authorList>
    </citation>
    <scope>NUCLEOTIDE SEQUENCE</scope>
    <source>
        <strain evidence="2">K 70/01</strain>
    </source>
</reference>
<proteinExistence type="predicted"/>
<dbReference type="Proteomes" id="UP000668403">
    <property type="component" value="Unassembled WGS sequence"/>
</dbReference>
<keyword evidence="3" id="KW-1185">Reference proteome</keyword>
<evidence type="ECO:0000313" key="3">
    <source>
        <dbReference type="Proteomes" id="UP000668403"/>
    </source>
</evidence>
<sequence length="219" mass="22138">MGQTGAHSGARGAVTTPARSLSRPQRVARGSLAAVTSTVLAAGSHALGGAEVAALSVAATAALAWPVCVLLSGRAGSILRLTAAVVTSQFVFHWSFAGLGASPGFASGRGAAVAAHTVHTSPVSGLSITEVAVAESTALMWASHAFAAAVTIALIARGESAARSLRRLLHRVTRSWPTIGPRPARSAQHPPGNPIPFLLERLHGLSAMSSRGPPVRTAC</sequence>
<evidence type="ECO:0000313" key="2">
    <source>
        <dbReference type="EMBL" id="MBO2990441.1"/>
    </source>
</evidence>
<name>A0A939QM48_9MICO</name>
<evidence type="ECO:0000256" key="1">
    <source>
        <dbReference type="SAM" id="MobiDB-lite"/>
    </source>
</evidence>
<feature type="region of interest" description="Disordered" evidence="1">
    <location>
        <begin position="1"/>
        <end position="25"/>
    </location>
</feature>
<comment type="caution">
    <text evidence="2">The sequence shown here is derived from an EMBL/GenBank/DDBJ whole genome shotgun (WGS) entry which is preliminary data.</text>
</comment>
<protein>
    <submittedName>
        <fullName evidence="2">Uncharacterized protein</fullName>
    </submittedName>
</protein>
<dbReference type="EMBL" id="JAGFBF010000005">
    <property type="protein sequence ID" value="MBO2990441.1"/>
    <property type="molecule type" value="Genomic_DNA"/>
</dbReference>
<accession>A0A939QM48</accession>
<dbReference type="AlphaFoldDB" id="A0A939QM48"/>
<organism evidence="2 3">
    <name type="scientific">Leucobacter tardus</name>
    <dbReference type="NCBI Taxonomy" id="501483"/>
    <lineage>
        <taxon>Bacteria</taxon>
        <taxon>Bacillati</taxon>
        <taxon>Actinomycetota</taxon>
        <taxon>Actinomycetes</taxon>
        <taxon>Micrococcales</taxon>
        <taxon>Microbacteriaceae</taxon>
        <taxon>Leucobacter</taxon>
    </lineage>
</organism>
<dbReference type="RefSeq" id="WP_208239420.1">
    <property type="nucleotide sequence ID" value="NZ_BAAAQU010000002.1"/>
</dbReference>
<gene>
    <name evidence="2" type="ORF">J4H85_10600</name>
</gene>